<keyword evidence="4" id="KW-0699">rRNA-binding</keyword>
<dbReference type="KEGG" id="asc:ASAC_0228"/>
<gene>
    <name evidence="4" type="primary">rpl14</name>
    <name evidence="6" type="ordered locus">ASAC_0228</name>
</gene>
<dbReference type="GO" id="GO:0006412">
    <property type="term" value="P:translation"/>
    <property type="evidence" value="ECO:0007669"/>
    <property type="project" value="UniProtKB-UniRule"/>
</dbReference>
<comment type="function">
    <text evidence="4">Binds to 23S rRNA. Forms part of two intersubunit bridges in the 70S ribosome.</text>
</comment>
<dbReference type="Proteomes" id="UP000000346">
    <property type="component" value="Chromosome"/>
</dbReference>
<dbReference type="GO" id="GO:0022625">
    <property type="term" value="C:cytosolic large ribosomal subunit"/>
    <property type="evidence" value="ECO:0007669"/>
    <property type="project" value="TreeGrafter"/>
</dbReference>
<dbReference type="PANTHER" id="PTHR11761:SF8">
    <property type="entry name" value="LARGE RIBOSOMAL SUBUNIT PROTEIN UL14"/>
    <property type="match status" value="1"/>
</dbReference>
<dbReference type="FunFam" id="2.40.150.20:FF:000007">
    <property type="entry name" value="50S ribosomal protein L14"/>
    <property type="match status" value="1"/>
</dbReference>
<dbReference type="PANTHER" id="PTHR11761">
    <property type="entry name" value="50S/60S RIBOSOMAL PROTEIN L14/L23"/>
    <property type="match status" value="1"/>
</dbReference>
<protein>
    <recommendedName>
        <fullName evidence="4">Large ribosomal subunit protein uL14</fullName>
    </recommendedName>
</protein>
<sequence length="140" mass="15252">MVRRQKFTAILSRFGYSAGLQVGTYAVVADNSGAKEAMIVDVPGVKTRVRRLAAAGPGDMVIVTIKKGTPQVRKQISYAVVIRQKRPYRRPDGTWISFSDNAIVLINQDGTPKGSEVRGPVAREAAERWPSIAKLATTII</sequence>
<evidence type="ECO:0000256" key="4">
    <source>
        <dbReference type="HAMAP-Rule" id="MF_01367"/>
    </source>
</evidence>
<accession>D9PZZ7</accession>
<dbReference type="GO" id="GO:0003735">
    <property type="term" value="F:structural constituent of ribosome"/>
    <property type="evidence" value="ECO:0007669"/>
    <property type="project" value="InterPro"/>
</dbReference>
<evidence type="ECO:0000256" key="2">
    <source>
        <dbReference type="ARBA" id="ARBA00022980"/>
    </source>
</evidence>
<dbReference type="InterPro" id="IPR019972">
    <property type="entry name" value="Ribosomal_uL14_CS"/>
</dbReference>
<dbReference type="SMART" id="SM01374">
    <property type="entry name" value="Ribosomal_L14"/>
    <property type="match status" value="1"/>
</dbReference>
<dbReference type="HAMAP" id="MF_01367">
    <property type="entry name" value="Ribosomal_uL14"/>
    <property type="match status" value="1"/>
</dbReference>
<evidence type="ECO:0000256" key="3">
    <source>
        <dbReference type="ARBA" id="ARBA00023274"/>
    </source>
</evidence>
<keyword evidence="2 4" id="KW-0689">Ribosomal protein</keyword>
<keyword evidence="4" id="KW-0694">RNA-binding</keyword>
<dbReference type="GeneID" id="9498448"/>
<keyword evidence="7" id="KW-1185">Reference proteome</keyword>
<comment type="similarity">
    <text evidence="1 4 5">Belongs to the universal ribosomal protein uL14 family.</text>
</comment>
<dbReference type="OrthoDB" id="23569at2157"/>
<dbReference type="Pfam" id="PF00238">
    <property type="entry name" value="Ribosomal_L14"/>
    <property type="match status" value="1"/>
</dbReference>
<dbReference type="PROSITE" id="PS00049">
    <property type="entry name" value="RIBOSOMAL_L14"/>
    <property type="match status" value="1"/>
</dbReference>
<dbReference type="RefSeq" id="WP_013266147.1">
    <property type="nucleotide sequence ID" value="NC_014374.1"/>
</dbReference>
<dbReference type="InterPro" id="IPR036853">
    <property type="entry name" value="Ribosomal_uL14_sf"/>
</dbReference>
<name>D9PZZ7_ACIS3</name>
<evidence type="ECO:0000313" key="7">
    <source>
        <dbReference type="Proteomes" id="UP000000346"/>
    </source>
</evidence>
<dbReference type="EMBL" id="CP001742">
    <property type="protein sequence ID" value="ADL18635.1"/>
    <property type="molecule type" value="Genomic_DNA"/>
</dbReference>
<dbReference type="GO" id="GO:0070180">
    <property type="term" value="F:large ribosomal subunit rRNA binding"/>
    <property type="evidence" value="ECO:0007669"/>
    <property type="project" value="TreeGrafter"/>
</dbReference>
<evidence type="ECO:0000256" key="1">
    <source>
        <dbReference type="ARBA" id="ARBA00010745"/>
    </source>
</evidence>
<evidence type="ECO:0000256" key="5">
    <source>
        <dbReference type="RuleBase" id="RU003949"/>
    </source>
</evidence>
<evidence type="ECO:0000313" key="6">
    <source>
        <dbReference type="EMBL" id="ADL18635.1"/>
    </source>
</evidence>
<dbReference type="STRING" id="666510.ASAC_0228"/>
<dbReference type="InterPro" id="IPR000218">
    <property type="entry name" value="Ribosomal_uL14"/>
</dbReference>
<dbReference type="SUPFAM" id="SSF50193">
    <property type="entry name" value="Ribosomal protein L14"/>
    <property type="match status" value="1"/>
</dbReference>
<keyword evidence="3 4" id="KW-0687">Ribonucleoprotein</keyword>
<proteinExistence type="inferred from homology"/>
<dbReference type="Gene3D" id="2.40.150.20">
    <property type="entry name" value="Ribosomal protein L14"/>
    <property type="match status" value="1"/>
</dbReference>
<dbReference type="FunCoup" id="D9PZZ7">
    <property type="interactions" value="190"/>
</dbReference>
<dbReference type="InParanoid" id="D9PZZ7"/>
<dbReference type="eggNOG" id="arCOG04095">
    <property type="taxonomic scope" value="Archaea"/>
</dbReference>
<comment type="subunit">
    <text evidence="4">Part of the 50S ribosomal subunit. Forms a cluster with proteins L3 and L24e, part of which may contact the 16S rRNA in 2 intersubunit bridges.</text>
</comment>
<dbReference type="AlphaFoldDB" id="D9PZZ7"/>
<dbReference type="NCBIfam" id="NF006344">
    <property type="entry name" value="PRK08571.1"/>
    <property type="match status" value="1"/>
</dbReference>
<dbReference type="HOGENOM" id="CLU_095071_3_0_2"/>
<reference evidence="6 7" key="1">
    <citation type="journal article" date="2010" name="Appl. Environ. Microbiol.">
        <title>The genome sequence of the crenarchaeon Acidilobus saccharovorans supports a new order, Acidilobales, and suggests an important ecological role in terrestrial acidic hot springs.</title>
        <authorList>
            <person name="Mardanov A.V."/>
            <person name="Svetlitchnyi V.A."/>
            <person name="Beletsky A.V."/>
            <person name="Prokofeva M.I."/>
            <person name="Bonch-Osmolovskaya E.A."/>
            <person name="Ravin N.V."/>
            <person name="Skryabin K.G."/>
        </authorList>
    </citation>
    <scope>NUCLEOTIDE SEQUENCE [LARGE SCALE GENOMIC DNA]</scope>
    <source>
        <strain evidence="7">DSM 16705 / JCM 18335 / VKM B-2471 / 345-15</strain>
    </source>
</reference>
<organism evidence="6 7">
    <name type="scientific">Acidilobus saccharovorans (strain DSM 16705 / JCM 18335 / VKM B-2471 / 345-15)</name>
    <dbReference type="NCBI Taxonomy" id="666510"/>
    <lineage>
        <taxon>Archaea</taxon>
        <taxon>Thermoproteota</taxon>
        <taxon>Thermoprotei</taxon>
        <taxon>Acidilobales</taxon>
        <taxon>Acidilobaceae</taxon>
        <taxon>Acidilobus</taxon>
    </lineage>
</organism>
<dbReference type="CDD" id="cd00337">
    <property type="entry name" value="Ribosomal_uL14"/>
    <property type="match status" value="1"/>
</dbReference>